<evidence type="ECO:0000256" key="2">
    <source>
        <dbReference type="ARBA" id="ARBA00023224"/>
    </source>
</evidence>
<keyword evidence="5" id="KW-1133">Transmembrane helix</keyword>
<evidence type="ECO:0000256" key="5">
    <source>
        <dbReference type="SAM" id="Phobius"/>
    </source>
</evidence>
<evidence type="ECO:0000256" key="4">
    <source>
        <dbReference type="SAM" id="MobiDB-lite"/>
    </source>
</evidence>
<accession>A0ABV7HMX7</accession>
<dbReference type="PANTHER" id="PTHR32089">
    <property type="entry name" value="METHYL-ACCEPTING CHEMOTAXIS PROTEIN MCPB"/>
    <property type="match status" value="1"/>
</dbReference>
<sequence length="419" mass="45847">MKSAVLMLIFLPITMVWGLCSLLFIFLQPQVWVSLLLMGIAVAVTWGIIWRSVGKPLSSLSDLYGIASSNGIFNFTQQIDSDVMSPVYKSLIDRINSKACDADEMLGEINQSVVRLIPMSQELSETYSNLAQKAVIQAKNGQYISEVVHRLTDINEQVSQDVASIMDDLQSGQTIAETAQESVDSSVKSIHQLSSVMDDAGHQIAQLKEHGDGIVAILDVINSIAEQTNLLALNAAIEAARAGEAGRGFAVVADEVRGLAVRTYASTVEVKEMIELIQSITQKVVVSMEQGRVMTNEAVEKTTHSREELYKITGIVEQVNANAGNVRRELEQQQSSSKETNASIDSLISLNSDALESTRMQAVSSDDLSNLSHRVKSMLASFEVSEREYSTAKRQGRKQDVASDVIDQPSNDDDDVELF</sequence>
<organism evidence="7 8">
    <name type="scientific">Litoribrevibacter euphylliae</name>
    <dbReference type="NCBI Taxonomy" id="1834034"/>
    <lineage>
        <taxon>Bacteria</taxon>
        <taxon>Pseudomonadati</taxon>
        <taxon>Pseudomonadota</taxon>
        <taxon>Gammaproteobacteria</taxon>
        <taxon>Oceanospirillales</taxon>
        <taxon>Oceanospirillaceae</taxon>
        <taxon>Litoribrevibacter</taxon>
    </lineage>
</organism>
<keyword evidence="2 3" id="KW-0807">Transducer</keyword>
<evidence type="ECO:0000313" key="7">
    <source>
        <dbReference type="EMBL" id="MFC3153500.1"/>
    </source>
</evidence>
<evidence type="ECO:0000313" key="8">
    <source>
        <dbReference type="Proteomes" id="UP001595476"/>
    </source>
</evidence>
<feature type="domain" description="Methyl-accepting transducer" evidence="6">
    <location>
        <begin position="112"/>
        <end position="348"/>
    </location>
</feature>
<keyword evidence="5" id="KW-0472">Membrane</keyword>
<keyword evidence="8" id="KW-1185">Reference proteome</keyword>
<comment type="caution">
    <text evidence="7">The sequence shown here is derived from an EMBL/GenBank/DDBJ whole genome shotgun (WGS) entry which is preliminary data.</text>
</comment>
<dbReference type="PROSITE" id="PS50111">
    <property type="entry name" value="CHEMOTAXIS_TRANSDUC_2"/>
    <property type="match status" value="1"/>
</dbReference>
<dbReference type="PANTHER" id="PTHR32089:SF112">
    <property type="entry name" value="LYSOZYME-LIKE PROTEIN-RELATED"/>
    <property type="match status" value="1"/>
</dbReference>
<proteinExistence type="predicted"/>
<name>A0ABV7HMX7_9GAMM</name>
<dbReference type="Proteomes" id="UP001595476">
    <property type="component" value="Unassembled WGS sequence"/>
</dbReference>
<feature type="compositionally biased region" description="Basic and acidic residues" evidence="4">
    <location>
        <begin position="384"/>
        <end position="401"/>
    </location>
</feature>
<feature type="transmembrane region" description="Helical" evidence="5">
    <location>
        <begin position="32"/>
        <end position="50"/>
    </location>
</feature>
<evidence type="ECO:0000256" key="1">
    <source>
        <dbReference type="ARBA" id="ARBA00004370"/>
    </source>
</evidence>
<dbReference type="InterPro" id="IPR004089">
    <property type="entry name" value="MCPsignal_dom"/>
</dbReference>
<dbReference type="SUPFAM" id="SSF58104">
    <property type="entry name" value="Methyl-accepting chemotaxis protein (MCP) signaling domain"/>
    <property type="match status" value="1"/>
</dbReference>
<dbReference type="SMART" id="SM00283">
    <property type="entry name" value="MA"/>
    <property type="match status" value="1"/>
</dbReference>
<dbReference type="CDD" id="cd11386">
    <property type="entry name" value="MCP_signal"/>
    <property type="match status" value="1"/>
</dbReference>
<feature type="transmembrane region" description="Helical" evidence="5">
    <location>
        <begin position="5"/>
        <end position="26"/>
    </location>
</feature>
<dbReference type="Gene3D" id="1.10.287.950">
    <property type="entry name" value="Methyl-accepting chemotaxis protein"/>
    <property type="match status" value="1"/>
</dbReference>
<protein>
    <submittedName>
        <fullName evidence="7">Methyl-accepting chemotaxis protein</fullName>
    </submittedName>
</protein>
<feature type="region of interest" description="Disordered" evidence="4">
    <location>
        <begin position="383"/>
        <end position="419"/>
    </location>
</feature>
<dbReference type="Pfam" id="PF00015">
    <property type="entry name" value="MCPsignal"/>
    <property type="match status" value="1"/>
</dbReference>
<evidence type="ECO:0000256" key="3">
    <source>
        <dbReference type="PROSITE-ProRule" id="PRU00284"/>
    </source>
</evidence>
<dbReference type="EMBL" id="JBHRSZ010000010">
    <property type="protein sequence ID" value="MFC3153500.1"/>
    <property type="molecule type" value="Genomic_DNA"/>
</dbReference>
<feature type="compositionally biased region" description="Acidic residues" evidence="4">
    <location>
        <begin position="410"/>
        <end position="419"/>
    </location>
</feature>
<reference evidence="8" key="1">
    <citation type="journal article" date="2019" name="Int. J. Syst. Evol. Microbiol.">
        <title>The Global Catalogue of Microorganisms (GCM) 10K type strain sequencing project: providing services to taxonomists for standard genome sequencing and annotation.</title>
        <authorList>
            <consortium name="The Broad Institute Genomics Platform"/>
            <consortium name="The Broad Institute Genome Sequencing Center for Infectious Disease"/>
            <person name="Wu L."/>
            <person name="Ma J."/>
        </authorList>
    </citation>
    <scope>NUCLEOTIDE SEQUENCE [LARGE SCALE GENOMIC DNA]</scope>
    <source>
        <strain evidence="8">KCTC 52438</strain>
    </source>
</reference>
<keyword evidence="5" id="KW-0812">Transmembrane</keyword>
<gene>
    <name evidence="7" type="ORF">ACFOEK_20845</name>
</gene>
<dbReference type="RefSeq" id="WP_386723423.1">
    <property type="nucleotide sequence ID" value="NZ_JBHRSZ010000010.1"/>
</dbReference>
<comment type="subcellular location">
    <subcellularLocation>
        <location evidence="1">Membrane</location>
    </subcellularLocation>
</comment>
<evidence type="ECO:0000259" key="6">
    <source>
        <dbReference type="PROSITE" id="PS50111"/>
    </source>
</evidence>